<dbReference type="GO" id="GO:0008270">
    <property type="term" value="F:zinc ion binding"/>
    <property type="evidence" value="ECO:0007669"/>
    <property type="project" value="UniProtKB-KW"/>
</dbReference>
<gene>
    <name evidence="3" type="ORF">B0H16DRAFT_1746857</name>
</gene>
<reference evidence="3" key="1">
    <citation type="submission" date="2023-03" db="EMBL/GenBank/DDBJ databases">
        <title>Massive genome expansion in bonnet fungi (Mycena s.s.) driven by repeated elements and novel gene families across ecological guilds.</title>
        <authorList>
            <consortium name="Lawrence Berkeley National Laboratory"/>
            <person name="Harder C.B."/>
            <person name="Miyauchi S."/>
            <person name="Viragh M."/>
            <person name="Kuo A."/>
            <person name="Thoen E."/>
            <person name="Andreopoulos B."/>
            <person name="Lu D."/>
            <person name="Skrede I."/>
            <person name="Drula E."/>
            <person name="Henrissat B."/>
            <person name="Morin E."/>
            <person name="Kohler A."/>
            <person name="Barry K."/>
            <person name="LaButti K."/>
            <person name="Morin E."/>
            <person name="Salamov A."/>
            <person name="Lipzen A."/>
            <person name="Mereny Z."/>
            <person name="Hegedus B."/>
            <person name="Baldrian P."/>
            <person name="Stursova M."/>
            <person name="Weitz H."/>
            <person name="Taylor A."/>
            <person name="Grigoriev I.V."/>
            <person name="Nagy L.G."/>
            <person name="Martin F."/>
            <person name="Kauserud H."/>
        </authorList>
    </citation>
    <scope>NUCLEOTIDE SEQUENCE</scope>
    <source>
        <strain evidence="3">CBHHK182m</strain>
    </source>
</reference>
<dbReference type="InterPro" id="IPR013087">
    <property type="entry name" value="Znf_C2H2_type"/>
</dbReference>
<dbReference type="PROSITE" id="PS50157">
    <property type="entry name" value="ZINC_FINGER_C2H2_2"/>
    <property type="match status" value="1"/>
</dbReference>
<dbReference type="AlphaFoldDB" id="A0AAD7M976"/>
<dbReference type="EMBL" id="JARKIB010000456">
    <property type="protein sequence ID" value="KAJ7706595.1"/>
    <property type="molecule type" value="Genomic_DNA"/>
</dbReference>
<protein>
    <recommendedName>
        <fullName evidence="2">C2H2-type domain-containing protein</fullName>
    </recommendedName>
</protein>
<evidence type="ECO:0000313" key="3">
    <source>
        <dbReference type="EMBL" id="KAJ7706595.1"/>
    </source>
</evidence>
<comment type="caution">
    <text evidence="3">The sequence shown here is derived from an EMBL/GenBank/DDBJ whole genome shotgun (WGS) entry which is preliminary data.</text>
</comment>
<sequence>MPGSYACPDCARTCRSASGLARHRNTVHRNFSPVSDDEPDPHKHTKAYHPKLTAIPCDRHGVNLPAGSPPLPAANLDEHIPGSWAPFDSRTEFDFAHFHFVQLQSSADEIHRALDLWTAAVLKHGERAPWRNAEELYNTIDEIQHGLMPWRV</sequence>
<feature type="domain" description="C2H2-type" evidence="2">
    <location>
        <begin position="5"/>
        <end position="33"/>
    </location>
</feature>
<dbReference type="Proteomes" id="UP001215598">
    <property type="component" value="Unassembled WGS sequence"/>
</dbReference>
<evidence type="ECO:0000259" key="2">
    <source>
        <dbReference type="PROSITE" id="PS50157"/>
    </source>
</evidence>
<name>A0AAD7M976_9AGAR</name>
<evidence type="ECO:0000256" key="1">
    <source>
        <dbReference type="PROSITE-ProRule" id="PRU00042"/>
    </source>
</evidence>
<keyword evidence="1" id="KW-0479">Metal-binding</keyword>
<keyword evidence="1" id="KW-0863">Zinc-finger</keyword>
<organism evidence="3 4">
    <name type="scientific">Mycena metata</name>
    <dbReference type="NCBI Taxonomy" id="1033252"/>
    <lineage>
        <taxon>Eukaryota</taxon>
        <taxon>Fungi</taxon>
        <taxon>Dikarya</taxon>
        <taxon>Basidiomycota</taxon>
        <taxon>Agaricomycotina</taxon>
        <taxon>Agaricomycetes</taxon>
        <taxon>Agaricomycetidae</taxon>
        <taxon>Agaricales</taxon>
        <taxon>Marasmiineae</taxon>
        <taxon>Mycenaceae</taxon>
        <taxon>Mycena</taxon>
    </lineage>
</organism>
<keyword evidence="4" id="KW-1185">Reference proteome</keyword>
<accession>A0AAD7M976</accession>
<dbReference type="PROSITE" id="PS00028">
    <property type="entry name" value="ZINC_FINGER_C2H2_1"/>
    <property type="match status" value="1"/>
</dbReference>
<evidence type="ECO:0000313" key="4">
    <source>
        <dbReference type="Proteomes" id="UP001215598"/>
    </source>
</evidence>
<proteinExistence type="predicted"/>
<keyword evidence="1" id="KW-0862">Zinc</keyword>